<proteinExistence type="predicted"/>
<dbReference type="KEGG" id="mei:Msip34_1616"/>
<dbReference type="Proteomes" id="UP000002743">
    <property type="component" value="Chromosome"/>
</dbReference>
<dbReference type="STRING" id="582744.Msip34_1616"/>
<dbReference type="eggNOG" id="ENOG5033EVJ">
    <property type="taxonomic scope" value="Bacteria"/>
</dbReference>
<organism evidence="1 2">
    <name type="scientific">Methylovorus glucosotrophus (strain SIP3-4)</name>
    <dbReference type="NCBI Taxonomy" id="582744"/>
    <lineage>
        <taxon>Bacteria</taxon>
        <taxon>Pseudomonadati</taxon>
        <taxon>Pseudomonadota</taxon>
        <taxon>Betaproteobacteria</taxon>
        <taxon>Nitrosomonadales</taxon>
        <taxon>Methylophilaceae</taxon>
        <taxon>Methylovorus</taxon>
    </lineage>
</organism>
<dbReference type="HOGENOM" id="CLU_085020_0_0_4"/>
<gene>
    <name evidence="1" type="ordered locus">Msip34_1616</name>
</gene>
<dbReference type="EMBL" id="CP001674">
    <property type="protein sequence ID" value="ACT50861.1"/>
    <property type="molecule type" value="Genomic_DNA"/>
</dbReference>
<keyword evidence="2" id="KW-1185">Reference proteome</keyword>
<protein>
    <submittedName>
        <fullName evidence="1">Uncharacterized protein</fullName>
    </submittedName>
</protein>
<reference evidence="1 2" key="2">
    <citation type="journal article" date="2011" name="J. Bacteriol.">
        <title>Genomes of three methylotrophs from a single niche uncover genetic and metabolic divergence of Methylophilaceae.</title>
        <authorList>
            <person name="Lapidus A."/>
            <person name="Clum A."/>
            <person name="Labutti K."/>
            <person name="Kaluzhnaya M.G."/>
            <person name="Lim S."/>
            <person name="Beck D.A."/>
            <person name="Glavina Del Rio T."/>
            <person name="Nolan M."/>
            <person name="Mavromatis K."/>
            <person name="Huntemann M."/>
            <person name="Lucas S."/>
            <person name="Lidstrom M.E."/>
            <person name="Ivanova N."/>
            <person name="Chistoserdova L."/>
        </authorList>
    </citation>
    <scope>NUCLEOTIDE SEQUENCE [LARGE SCALE GENOMIC DNA]</scope>
    <source>
        <strain evidence="1 2">SIP3-4</strain>
    </source>
</reference>
<name>C6XE86_METGS</name>
<dbReference type="RefSeq" id="WP_015830276.1">
    <property type="nucleotide sequence ID" value="NC_012969.1"/>
</dbReference>
<sequence precursor="true">MNTGQLGTPLSMLGLFMPGAVGEDEIIESPTTVTESSLKENVVTLCWPNRISQSVLTGGAWRPTLPLSNVANRVFAKKARSLDATEASTQFRISLDKSRPIAVVSLAAHNFTQSAKVRVVAYTDLAATTIAYDTSFKPAWPSSYLLERLEWEDNNFWFGETVLDSGSEYTPLTTLFFDDLYNCQAIDVFISDTTNGDGYIDIGRCFLASAWQPEFNISYGITHGHIINTEIDEAYDGTEYFDRKRAKRTASFDMRALDRTEAFAVLYAMQRDLGIDRELLYAYELAETDASFYRTFIARIKQPDPIAQPYYDTFNAPLNIQEIL</sequence>
<accession>C6XE86</accession>
<evidence type="ECO:0000313" key="1">
    <source>
        <dbReference type="EMBL" id="ACT50861.1"/>
    </source>
</evidence>
<reference evidence="2" key="1">
    <citation type="submission" date="2009-07" db="EMBL/GenBank/DDBJ databases">
        <title>Complete sequence of chromosome of Methylovorus sp. SIP3-4.</title>
        <authorList>
            <person name="Lucas S."/>
            <person name="Copeland A."/>
            <person name="Lapidus A."/>
            <person name="Glavina del Rio T."/>
            <person name="Tice H."/>
            <person name="Bruce D."/>
            <person name="Goodwin L."/>
            <person name="Pitluck S."/>
            <person name="Clum A."/>
            <person name="Larimer F."/>
            <person name="Land M."/>
            <person name="Hauser L."/>
            <person name="Kyrpides N."/>
            <person name="Mikhailova N."/>
            <person name="Kayluzhnaya M."/>
            <person name="Chistoserdova L."/>
        </authorList>
    </citation>
    <scope>NUCLEOTIDE SEQUENCE [LARGE SCALE GENOMIC DNA]</scope>
    <source>
        <strain evidence="2">SIP3-4</strain>
    </source>
</reference>
<evidence type="ECO:0000313" key="2">
    <source>
        <dbReference type="Proteomes" id="UP000002743"/>
    </source>
</evidence>
<dbReference type="OrthoDB" id="6157808at2"/>
<dbReference type="AlphaFoldDB" id="C6XE86"/>